<dbReference type="EMBL" id="CR522870">
    <property type="protein sequence ID" value="CAG37093.1"/>
    <property type="molecule type" value="Genomic_DNA"/>
</dbReference>
<name>Q6AKN2_DESPS</name>
<proteinExistence type="predicted"/>
<dbReference type="AlphaFoldDB" id="Q6AKN2"/>
<evidence type="ECO:0000256" key="1">
    <source>
        <dbReference type="SAM" id="Phobius"/>
    </source>
</evidence>
<keyword evidence="1" id="KW-0812">Transmembrane</keyword>
<dbReference type="HOGENOM" id="CLU_2733496_0_0_7"/>
<accession>Q6AKN2</accession>
<dbReference type="Proteomes" id="UP000000602">
    <property type="component" value="Chromosome"/>
</dbReference>
<evidence type="ECO:0000313" key="2">
    <source>
        <dbReference type="EMBL" id="CAG37093.1"/>
    </source>
</evidence>
<keyword evidence="1" id="KW-0472">Membrane</keyword>
<keyword evidence="1" id="KW-1133">Transmembrane helix</keyword>
<sequence length="71" mass="8116">MTRGSYTYVSRKFAARILPKIVLKSIRIWPRNNQFLSALRTIFLSSNDFSILSICLCVVNLLSFCRQISSG</sequence>
<dbReference type="KEGG" id="dps:DP2364"/>
<dbReference type="STRING" id="177439.DP2364"/>
<keyword evidence="3" id="KW-1185">Reference proteome</keyword>
<feature type="transmembrane region" description="Helical" evidence="1">
    <location>
        <begin position="49"/>
        <end position="65"/>
    </location>
</feature>
<reference evidence="3" key="1">
    <citation type="journal article" date="2004" name="Environ. Microbiol.">
        <title>The genome of Desulfotalea psychrophila, a sulfate-reducing bacterium from permanently cold Arctic sediments.</title>
        <authorList>
            <person name="Rabus R."/>
            <person name="Ruepp A."/>
            <person name="Frickey T."/>
            <person name="Rattei T."/>
            <person name="Fartmann B."/>
            <person name="Stark M."/>
            <person name="Bauer M."/>
            <person name="Zibat A."/>
            <person name="Lombardot T."/>
            <person name="Becker I."/>
            <person name="Amann J."/>
            <person name="Gellner K."/>
            <person name="Teeling H."/>
            <person name="Leuschner W.D."/>
            <person name="Gloeckner F.-O."/>
            <person name="Lupas A.N."/>
            <person name="Amann R."/>
            <person name="Klenk H.-P."/>
        </authorList>
    </citation>
    <scope>NUCLEOTIDE SEQUENCE [LARGE SCALE GENOMIC DNA]</scope>
    <source>
        <strain evidence="3">DSM 12343 / LSv54</strain>
    </source>
</reference>
<protein>
    <submittedName>
        <fullName evidence="2">Uncharacterized protein</fullName>
    </submittedName>
</protein>
<evidence type="ECO:0000313" key="3">
    <source>
        <dbReference type="Proteomes" id="UP000000602"/>
    </source>
</evidence>
<organism evidence="2 3">
    <name type="scientific">Desulfotalea psychrophila (strain LSv54 / DSM 12343)</name>
    <dbReference type="NCBI Taxonomy" id="177439"/>
    <lineage>
        <taxon>Bacteria</taxon>
        <taxon>Pseudomonadati</taxon>
        <taxon>Thermodesulfobacteriota</taxon>
        <taxon>Desulfobulbia</taxon>
        <taxon>Desulfobulbales</taxon>
        <taxon>Desulfocapsaceae</taxon>
        <taxon>Desulfotalea</taxon>
    </lineage>
</organism>
<gene>
    <name evidence="2" type="ordered locus">DP2364</name>
</gene>